<evidence type="ECO:0000256" key="1">
    <source>
        <dbReference type="ARBA" id="ARBA00010688"/>
    </source>
</evidence>
<keyword evidence="2 6" id="KW-0808">Transferase</keyword>
<proteinExistence type="inferred from homology"/>
<dbReference type="EMBL" id="BAAAPE010000022">
    <property type="protein sequence ID" value="GAA2099595.1"/>
    <property type="molecule type" value="Genomic_DNA"/>
</dbReference>
<evidence type="ECO:0000313" key="8">
    <source>
        <dbReference type="EMBL" id="GAA2099595.1"/>
    </source>
</evidence>
<dbReference type="PROSITE" id="PS00584">
    <property type="entry name" value="PFKB_KINASES_2"/>
    <property type="match status" value="1"/>
</dbReference>
<keyword evidence="5" id="KW-0067">ATP-binding</keyword>
<evidence type="ECO:0000256" key="6">
    <source>
        <dbReference type="PIRNR" id="PIRNR000535"/>
    </source>
</evidence>
<accession>A0ABP5IFF7</accession>
<dbReference type="PANTHER" id="PTHR46566:SF5">
    <property type="entry name" value="1-PHOSPHOFRUCTOKINASE"/>
    <property type="match status" value="1"/>
</dbReference>
<keyword evidence="9" id="KW-1185">Reference proteome</keyword>
<dbReference type="InterPro" id="IPR011611">
    <property type="entry name" value="PfkB_dom"/>
</dbReference>
<reference evidence="9" key="1">
    <citation type="journal article" date="2019" name="Int. J. Syst. Evol. Microbiol.">
        <title>The Global Catalogue of Microorganisms (GCM) 10K type strain sequencing project: providing services to taxonomists for standard genome sequencing and annotation.</title>
        <authorList>
            <consortium name="The Broad Institute Genomics Platform"/>
            <consortium name="The Broad Institute Genome Sequencing Center for Infectious Disease"/>
            <person name="Wu L."/>
            <person name="Ma J."/>
        </authorList>
    </citation>
    <scope>NUCLEOTIDE SEQUENCE [LARGE SCALE GENOMIC DNA]</scope>
    <source>
        <strain evidence="9">JCM 15478</strain>
    </source>
</reference>
<dbReference type="InterPro" id="IPR017583">
    <property type="entry name" value="Tagatose/fructose_Pkinase"/>
</dbReference>
<comment type="caution">
    <text evidence="8">The sequence shown here is derived from an EMBL/GenBank/DDBJ whole genome shotgun (WGS) entry which is preliminary data.</text>
</comment>
<protein>
    <submittedName>
        <fullName evidence="8">1-phosphofructokinase family hexose kinase</fullName>
    </submittedName>
</protein>
<dbReference type="Pfam" id="PF00294">
    <property type="entry name" value="PfkB"/>
    <property type="match status" value="1"/>
</dbReference>
<gene>
    <name evidence="8" type="ORF">GCM10009801_71380</name>
</gene>
<evidence type="ECO:0000256" key="2">
    <source>
        <dbReference type="ARBA" id="ARBA00022679"/>
    </source>
</evidence>
<sequence length="315" mass="32169">MIVTLTPNPSIDRTLTVTEYVPGEVNRAEPCALEPSGKGINVSLALLAQGRATRAVLPLGGPDGAVLAQMLHGAGLDFAGVPVEGSVRSNVSVVESASGRVTKVNEPGPELSPDETAALLERAVKDAEAVSASWLLAAGSLPRGVDPGFYGRLLESGVTARVAVDSSGTALAEAVRRGPDLVKPNVHELAEAAAVPVTRLGDAVDAARRLQDAGARTVLASLGADGALLVPPEGQPLHAEARVHRPQNTVGAGDALLAGFLGAGGEGPAALREALRWASAAITRSGTLLGPDIDDSGFEIAFHDRVDRGRELALD</sequence>
<evidence type="ECO:0000256" key="3">
    <source>
        <dbReference type="ARBA" id="ARBA00022741"/>
    </source>
</evidence>
<dbReference type="RefSeq" id="WP_344534262.1">
    <property type="nucleotide sequence ID" value="NZ_BAAAPE010000022.1"/>
</dbReference>
<dbReference type="CDD" id="cd01164">
    <property type="entry name" value="FruK_PfkB_like"/>
    <property type="match status" value="1"/>
</dbReference>
<dbReference type="InterPro" id="IPR002173">
    <property type="entry name" value="Carboh/pur_kinase_PfkB_CS"/>
</dbReference>
<dbReference type="Proteomes" id="UP001500016">
    <property type="component" value="Unassembled WGS sequence"/>
</dbReference>
<dbReference type="Gene3D" id="3.40.1190.20">
    <property type="match status" value="1"/>
</dbReference>
<dbReference type="PANTHER" id="PTHR46566">
    <property type="entry name" value="1-PHOSPHOFRUCTOKINASE-RELATED"/>
    <property type="match status" value="1"/>
</dbReference>
<dbReference type="InterPro" id="IPR029056">
    <property type="entry name" value="Ribokinase-like"/>
</dbReference>
<evidence type="ECO:0000259" key="7">
    <source>
        <dbReference type="Pfam" id="PF00294"/>
    </source>
</evidence>
<feature type="domain" description="Carbohydrate kinase PfkB" evidence="7">
    <location>
        <begin position="10"/>
        <end position="287"/>
    </location>
</feature>
<dbReference type="PIRSF" id="PIRSF000535">
    <property type="entry name" value="1PFK/6PFK/LacC"/>
    <property type="match status" value="1"/>
</dbReference>
<dbReference type="NCBIfam" id="TIGR03168">
    <property type="entry name" value="1-PFK"/>
    <property type="match status" value="1"/>
</dbReference>
<evidence type="ECO:0000256" key="5">
    <source>
        <dbReference type="ARBA" id="ARBA00022840"/>
    </source>
</evidence>
<keyword evidence="4" id="KW-0418">Kinase</keyword>
<name>A0ABP5IFF7_9ACTN</name>
<dbReference type="SUPFAM" id="SSF53613">
    <property type="entry name" value="Ribokinase-like"/>
    <property type="match status" value="1"/>
</dbReference>
<keyword evidence="3" id="KW-0547">Nucleotide-binding</keyword>
<evidence type="ECO:0000256" key="4">
    <source>
        <dbReference type="ARBA" id="ARBA00022777"/>
    </source>
</evidence>
<comment type="similarity">
    <text evidence="1">Belongs to the carbohydrate kinase PfkB family.</text>
</comment>
<evidence type="ECO:0000313" key="9">
    <source>
        <dbReference type="Proteomes" id="UP001500016"/>
    </source>
</evidence>
<organism evidence="8 9">
    <name type="scientific">Streptomyces albiaxialis</name>
    <dbReference type="NCBI Taxonomy" id="329523"/>
    <lineage>
        <taxon>Bacteria</taxon>
        <taxon>Bacillati</taxon>
        <taxon>Actinomycetota</taxon>
        <taxon>Actinomycetes</taxon>
        <taxon>Kitasatosporales</taxon>
        <taxon>Streptomycetaceae</taxon>
        <taxon>Streptomyces</taxon>
    </lineage>
</organism>